<feature type="compositionally biased region" description="Polar residues" evidence="6">
    <location>
        <begin position="93"/>
        <end position="102"/>
    </location>
</feature>
<comment type="pathway">
    <text evidence="1">Cell wall biogenesis; peptidoglycan biosynthesis.</text>
</comment>
<name>A0A6J6TDL6_9ZZZZ</name>
<dbReference type="AlphaFoldDB" id="A0A6J6TDL6"/>
<evidence type="ECO:0000313" key="8">
    <source>
        <dbReference type="EMBL" id="CAB4745280.1"/>
    </source>
</evidence>
<gene>
    <name evidence="8" type="ORF">UFOPK2766_01326</name>
    <name evidence="9" type="ORF">UFOPK3519_00964</name>
</gene>
<dbReference type="Pfam" id="PF03734">
    <property type="entry name" value="YkuD"/>
    <property type="match status" value="1"/>
</dbReference>
<dbReference type="InterPro" id="IPR038063">
    <property type="entry name" value="Transpep_catalytic_dom"/>
</dbReference>
<keyword evidence="2" id="KW-0808">Transferase</keyword>
<organism evidence="8">
    <name type="scientific">freshwater metagenome</name>
    <dbReference type="NCBI Taxonomy" id="449393"/>
    <lineage>
        <taxon>unclassified sequences</taxon>
        <taxon>metagenomes</taxon>
        <taxon>ecological metagenomes</taxon>
    </lineage>
</organism>
<evidence type="ECO:0000256" key="5">
    <source>
        <dbReference type="ARBA" id="ARBA00023316"/>
    </source>
</evidence>
<evidence type="ECO:0000259" key="7">
    <source>
        <dbReference type="PROSITE" id="PS52029"/>
    </source>
</evidence>
<evidence type="ECO:0000256" key="3">
    <source>
        <dbReference type="ARBA" id="ARBA00022960"/>
    </source>
</evidence>
<dbReference type="InterPro" id="IPR050979">
    <property type="entry name" value="LD-transpeptidase"/>
</dbReference>
<dbReference type="CDD" id="cd16913">
    <property type="entry name" value="YkuD_like"/>
    <property type="match status" value="1"/>
</dbReference>
<dbReference type="UniPathway" id="UPA00219"/>
<evidence type="ECO:0000256" key="6">
    <source>
        <dbReference type="SAM" id="MobiDB-lite"/>
    </source>
</evidence>
<proteinExistence type="predicted"/>
<dbReference type="GO" id="GO:0071972">
    <property type="term" value="F:peptidoglycan L,D-transpeptidase activity"/>
    <property type="evidence" value="ECO:0007669"/>
    <property type="project" value="TreeGrafter"/>
</dbReference>
<evidence type="ECO:0000313" key="9">
    <source>
        <dbReference type="EMBL" id="CAB4903511.1"/>
    </source>
</evidence>
<feature type="domain" description="L,D-TPase catalytic" evidence="7">
    <location>
        <begin position="195"/>
        <end position="325"/>
    </location>
</feature>
<keyword evidence="5" id="KW-0961">Cell wall biogenesis/degradation</keyword>
<sequence>MTTTRKRVLLWVAVAALAASLMIGLGLWITAANNSEPLQPVQSTASTAAVPTTTLKPSITTTTVVIEYQTLPPGTHEVATARSQFNQVQVQSEPPAGWNQSLTPVVTSTEPEPPRSGQDLGRVLIPSAEFAVSGRALTRTGWVFTNPGAYDPPQPLVFGVVSRQGPWSQVALPVRPNGTTGWIKSDLLVLSTTQKQVVISLTDRSLRVVEAGQELLTAPISVGRPSSPTPTGSFYVTDIVPSANPAGGYGPVALALNGYSEAMDTFGGENAEGTPDSLAPVLAVHGTNKPDSIGRAASNGCPRLFNQDILKLAALVPAGTPVAIWP</sequence>
<dbReference type="GO" id="GO:0008360">
    <property type="term" value="P:regulation of cell shape"/>
    <property type="evidence" value="ECO:0007669"/>
    <property type="project" value="UniProtKB-KW"/>
</dbReference>
<evidence type="ECO:0000256" key="2">
    <source>
        <dbReference type="ARBA" id="ARBA00022679"/>
    </source>
</evidence>
<dbReference type="GO" id="GO:0018104">
    <property type="term" value="P:peptidoglycan-protein cross-linking"/>
    <property type="evidence" value="ECO:0007669"/>
    <property type="project" value="TreeGrafter"/>
</dbReference>
<dbReference type="EMBL" id="CAFBMG010000066">
    <property type="protein sequence ID" value="CAB4903511.1"/>
    <property type="molecule type" value="Genomic_DNA"/>
</dbReference>
<evidence type="ECO:0000256" key="4">
    <source>
        <dbReference type="ARBA" id="ARBA00022984"/>
    </source>
</evidence>
<dbReference type="GO" id="GO:0005576">
    <property type="term" value="C:extracellular region"/>
    <property type="evidence" value="ECO:0007669"/>
    <property type="project" value="TreeGrafter"/>
</dbReference>
<keyword evidence="4" id="KW-0573">Peptidoglycan synthesis</keyword>
<accession>A0A6J6TDL6</accession>
<dbReference type="GO" id="GO:0016740">
    <property type="term" value="F:transferase activity"/>
    <property type="evidence" value="ECO:0007669"/>
    <property type="project" value="UniProtKB-KW"/>
</dbReference>
<protein>
    <submittedName>
        <fullName evidence="8">Unannotated protein</fullName>
    </submittedName>
</protein>
<dbReference type="Gene3D" id="2.40.440.10">
    <property type="entry name" value="L,D-transpeptidase catalytic domain-like"/>
    <property type="match status" value="1"/>
</dbReference>
<dbReference type="SUPFAM" id="SSF141523">
    <property type="entry name" value="L,D-transpeptidase catalytic domain-like"/>
    <property type="match status" value="1"/>
</dbReference>
<dbReference type="GO" id="GO:0071555">
    <property type="term" value="P:cell wall organization"/>
    <property type="evidence" value="ECO:0007669"/>
    <property type="project" value="UniProtKB-KW"/>
</dbReference>
<keyword evidence="3" id="KW-0133">Cell shape</keyword>
<dbReference type="InterPro" id="IPR005490">
    <property type="entry name" value="LD_TPept_cat_dom"/>
</dbReference>
<dbReference type="PANTHER" id="PTHR30582">
    <property type="entry name" value="L,D-TRANSPEPTIDASE"/>
    <property type="match status" value="1"/>
</dbReference>
<evidence type="ECO:0000256" key="1">
    <source>
        <dbReference type="ARBA" id="ARBA00004752"/>
    </source>
</evidence>
<feature type="region of interest" description="Disordered" evidence="6">
    <location>
        <begin position="93"/>
        <end position="120"/>
    </location>
</feature>
<reference evidence="8" key="1">
    <citation type="submission" date="2020-05" db="EMBL/GenBank/DDBJ databases">
        <authorList>
            <person name="Chiriac C."/>
            <person name="Salcher M."/>
            <person name="Ghai R."/>
            <person name="Kavagutti S V."/>
        </authorList>
    </citation>
    <scope>NUCLEOTIDE SEQUENCE</scope>
</reference>
<dbReference type="EMBL" id="CAEZYU010000058">
    <property type="protein sequence ID" value="CAB4745280.1"/>
    <property type="molecule type" value="Genomic_DNA"/>
</dbReference>
<dbReference type="PROSITE" id="PS52029">
    <property type="entry name" value="LD_TPASE"/>
    <property type="match status" value="1"/>
</dbReference>